<dbReference type="Pfam" id="PF00083">
    <property type="entry name" value="Sugar_tr"/>
    <property type="match status" value="1"/>
</dbReference>
<dbReference type="InterPro" id="IPR020846">
    <property type="entry name" value="MFS_dom"/>
</dbReference>
<dbReference type="PROSITE" id="PS50850">
    <property type="entry name" value="MFS"/>
    <property type="match status" value="1"/>
</dbReference>
<keyword evidence="2 5" id="KW-0812">Transmembrane</keyword>
<feature type="transmembrane region" description="Helical" evidence="5">
    <location>
        <begin position="239"/>
        <end position="263"/>
    </location>
</feature>
<dbReference type="AlphaFoldDB" id="A0AAN8ZVC6"/>
<dbReference type="Proteomes" id="UP001381693">
    <property type="component" value="Unassembled WGS sequence"/>
</dbReference>
<feature type="transmembrane region" description="Helical" evidence="5">
    <location>
        <begin position="56"/>
        <end position="79"/>
    </location>
</feature>
<dbReference type="Gene3D" id="1.20.1250.20">
    <property type="entry name" value="MFS general substrate transporter like domains"/>
    <property type="match status" value="1"/>
</dbReference>
<feature type="domain" description="Major facilitator superfamily (MFS) profile" evidence="6">
    <location>
        <begin position="1"/>
        <end position="330"/>
    </location>
</feature>
<evidence type="ECO:0000256" key="2">
    <source>
        <dbReference type="ARBA" id="ARBA00022692"/>
    </source>
</evidence>
<keyword evidence="4 5" id="KW-0472">Membrane</keyword>
<evidence type="ECO:0000256" key="3">
    <source>
        <dbReference type="ARBA" id="ARBA00022989"/>
    </source>
</evidence>
<dbReference type="InterPro" id="IPR050549">
    <property type="entry name" value="MFS_Trehalose_Transporter"/>
</dbReference>
<dbReference type="SUPFAM" id="SSF103473">
    <property type="entry name" value="MFS general substrate transporter"/>
    <property type="match status" value="1"/>
</dbReference>
<evidence type="ECO:0000313" key="7">
    <source>
        <dbReference type="EMBL" id="KAK7063086.1"/>
    </source>
</evidence>
<name>A0AAN8ZVC6_HALRR</name>
<dbReference type="InterPro" id="IPR036259">
    <property type="entry name" value="MFS_trans_sf"/>
</dbReference>
<keyword evidence="8" id="KW-1185">Reference proteome</keyword>
<dbReference type="GO" id="GO:0016020">
    <property type="term" value="C:membrane"/>
    <property type="evidence" value="ECO:0007669"/>
    <property type="project" value="UniProtKB-SubCell"/>
</dbReference>
<protein>
    <recommendedName>
        <fullName evidence="6">Major facilitator superfamily (MFS) profile domain-containing protein</fullName>
    </recommendedName>
</protein>
<evidence type="ECO:0000256" key="4">
    <source>
        <dbReference type="ARBA" id="ARBA00023136"/>
    </source>
</evidence>
<keyword evidence="3 5" id="KW-1133">Transmembrane helix</keyword>
<feature type="transmembrane region" description="Helical" evidence="5">
    <location>
        <begin position="178"/>
        <end position="198"/>
    </location>
</feature>
<dbReference type="PANTHER" id="PTHR48021:SF1">
    <property type="entry name" value="GH07001P-RELATED"/>
    <property type="match status" value="1"/>
</dbReference>
<evidence type="ECO:0000256" key="5">
    <source>
        <dbReference type="SAM" id="Phobius"/>
    </source>
</evidence>
<dbReference type="GO" id="GO:0022857">
    <property type="term" value="F:transmembrane transporter activity"/>
    <property type="evidence" value="ECO:0007669"/>
    <property type="project" value="InterPro"/>
</dbReference>
<sequence length="353" mass="39027">MASEKGALTAVLNTLVYVYTYEMCGQQLRGLFLGILEIWATLGFLLTYLTGCFLSWYTIAWFLPLVTLMPGFIGLCASLESPLWLARKGREEEAEAVLKLVRCTTEEIREDLQTAHITLRDKPSCMSSLQDAAKKPNFLAITASCLILIMKELGGFAVLSIYIVYIFDQAGVGMDSNWSSVVVGFARLTCNCFASFLLHRWSRKYILVVGNIFTGIACALIGIFFFLQYKEENISHISWLPLAGLVMHMIAYAGGVGPCTWVVAAEVLPGPVRSLGFGIASAAYAMASFLVSKTFIDLKGIIGLHGVFWVFTGGSVCYILLVLLYIPETYGCSMKDIEDYWKNLKKKSKGVHV</sequence>
<dbReference type="InterPro" id="IPR005828">
    <property type="entry name" value="MFS_sugar_transport-like"/>
</dbReference>
<feature type="transmembrane region" description="Helical" evidence="5">
    <location>
        <begin position="275"/>
        <end position="296"/>
    </location>
</feature>
<evidence type="ECO:0000259" key="6">
    <source>
        <dbReference type="PROSITE" id="PS50850"/>
    </source>
</evidence>
<evidence type="ECO:0000256" key="1">
    <source>
        <dbReference type="ARBA" id="ARBA00004141"/>
    </source>
</evidence>
<gene>
    <name evidence="7" type="ORF">SK128_000229</name>
</gene>
<dbReference type="EMBL" id="JAXCGZ010020955">
    <property type="protein sequence ID" value="KAK7063086.1"/>
    <property type="molecule type" value="Genomic_DNA"/>
</dbReference>
<feature type="transmembrane region" description="Helical" evidence="5">
    <location>
        <begin position="205"/>
        <end position="227"/>
    </location>
</feature>
<reference evidence="7 8" key="1">
    <citation type="submission" date="2023-11" db="EMBL/GenBank/DDBJ databases">
        <title>Halocaridina rubra genome assembly.</title>
        <authorList>
            <person name="Smith C."/>
        </authorList>
    </citation>
    <scope>NUCLEOTIDE SEQUENCE [LARGE SCALE GENOMIC DNA]</scope>
    <source>
        <strain evidence="7">EP-1</strain>
        <tissue evidence="7">Whole</tissue>
    </source>
</reference>
<feature type="transmembrane region" description="Helical" evidence="5">
    <location>
        <begin position="31"/>
        <end position="50"/>
    </location>
</feature>
<accession>A0AAN8ZVC6</accession>
<feature type="transmembrane region" description="Helical" evidence="5">
    <location>
        <begin position="302"/>
        <end position="326"/>
    </location>
</feature>
<dbReference type="PANTHER" id="PTHR48021">
    <property type="match status" value="1"/>
</dbReference>
<comment type="caution">
    <text evidence="7">The sequence shown here is derived from an EMBL/GenBank/DDBJ whole genome shotgun (WGS) entry which is preliminary data.</text>
</comment>
<organism evidence="7 8">
    <name type="scientific">Halocaridina rubra</name>
    <name type="common">Hawaiian red shrimp</name>
    <dbReference type="NCBI Taxonomy" id="373956"/>
    <lineage>
        <taxon>Eukaryota</taxon>
        <taxon>Metazoa</taxon>
        <taxon>Ecdysozoa</taxon>
        <taxon>Arthropoda</taxon>
        <taxon>Crustacea</taxon>
        <taxon>Multicrustacea</taxon>
        <taxon>Malacostraca</taxon>
        <taxon>Eumalacostraca</taxon>
        <taxon>Eucarida</taxon>
        <taxon>Decapoda</taxon>
        <taxon>Pleocyemata</taxon>
        <taxon>Caridea</taxon>
        <taxon>Atyoidea</taxon>
        <taxon>Atyidae</taxon>
        <taxon>Halocaridina</taxon>
    </lineage>
</organism>
<evidence type="ECO:0000313" key="8">
    <source>
        <dbReference type="Proteomes" id="UP001381693"/>
    </source>
</evidence>
<feature type="transmembrane region" description="Helical" evidence="5">
    <location>
        <begin position="138"/>
        <end position="166"/>
    </location>
</feature>
<comment type="subcellular location">
    <subcellularLocation>
        <location evidence="1">Membrane</location>
        <topology evidence="1">Multi-pass membrane protein</topology>
    </subcellularLocation>
</comment>
<proteinExistence type="predicted"/>